<dbReference type="EMBL" id="CP039907">
    <property type="protein sequence ID" value="QCM00220.1"/>
    <property type="molecule type" value="Genomic_DNA"/>
</dbReference>
<proteinExistence type="predicted"/>
<evidence type="ECO:0000313" key="2">
    <source>
        <dbReference type="EMBL" id="QCM00220.1"/>
    </source>
</evidence>
<organism evidence="2 3">
    <name type="scientific">Agrobacterium tumefaciens</name>
    <dbReference type="NCBI Taxonomy" id="358"/>
    <lineage>
        <taxon>Bacteria</taxon>
        <taxon>Pseudomonadati</taxon>
        <taxon>Pseudomonadota</taxon>
        <taxon>Alphaproteobacteria</taxon>
        <taxon>Hyphomicrobiales</taxon>
        <taxon>Rhizobiaceae</taxon>
        <taxon>Rhizobium/Agrobacterium group</taxon>
        <taxon>Agrobacterium</taxon>
        <taxon>Agrobacterium tumefaciens complex</taxon>
    </lineage>
</organism>
<gene>
    <name evidence="2" type="ORF">CFBP6624_08750</name>
</gene>
<dbReference type="AlphaFoldDB" id="A0AAE6BKL1"/>
<protein>
    <submittedName>
        <fullName evidence="2">Uncharacterized protein</fullName>
    </submittedName>
</protein>
<keyword evidence="1" id="KW-1133">Transmembrane helix</keyword>
<name>A0AAE6BKL1_AGRTU</name>
<sequence length="90" mass="10275">MLLVMAWYILACLPLALAHLLLIGLGTNERLVVMVMSLPAMAFLFVLIPWFFRWAWIGLSMQFGDFKSADAKEKQLVAWTEAYEARRPAT</sequence>
<dbReference type="Proteomes" id="UP000298646">
    <property type="component" value="Chromosome circular"/>
</dbReference>
<keyword evidence="1" id="KW-0472">Membrane</keyword>
<feature type="transmembrane region" description="Helical" evidence="1">
    <location>
        <begin position="34"/>
        <end position="52"/>
    </location>
</feature>
<evidence type="ECO:0000313" key="3">
    <source>
        <dbReference type="Proteomes" id="UP000298646"/>
    </source>
</evidence>
<accession>A0AAE6BKL1</accession>
<evidence type="ECO:0000256" key="1">
    <source>
        <dbReference type="SAM" id="Phobius"/>
    </source>
</evidence>
<dbReference type="RefSeq" id="WP_137084757.1">
    <property type="nucleotide sequence ID" value="NZ_CP039907.1"/>
</dbReference>
<keyword evidence="1" id="KW-0812">Transmembrane</keyword>
<reference evidence="2 3" key="1">
    <citation type="submission" date="2019-04" db="EMBL/GenBank/DDBJ databases">
        <title>Complete genome sequence of Agrobacterium tumefaciens CFBP6624.</title>
        <authorList>
            <person name="Haryono M."/>
            <person name="Lin Y.-C."/>
            <person name="Lai E.-M."/>
            <person name="Kuo C.-H."/>
        </authorList>
    </citation>
    <scope>NUCLEOTIDE SEQUENCE [LARGE SCALE GENOMIC DNA]</scope>
    <source>
        <strain evidence="2 3">CFBP6624</strain>
    </source>
</reference>